<dbReference type="STRING" id="314283.MED297_19782"/>
<evidence type="ECO:0000313" key="3">
    <source>
        <dbReference type="Proteomes" id="UP000005953"/>
    </source>
</evidence>
<dbReference type="OrthoDB" id="249225at2"/>
<dbReference type="AlphaFoldDB" id="A4B961"/>
<organism evidence="2 3">
    <name type="scientific">Reinekea blandensis MED297</name>
    <dbReference type="NCBI Taxonomy" id="314283"/>
    <lineage>
        <taxon>Bacteria</taxon>
        <taxon>Pseudomonadati</taxon>
        <taxon>Pseudomonadota</taxon>
        <taxon>Gammaproteobacteria</taxon>
        <taxon>Oceanospirillales</taxon>
        <taxon>Saccharospirillaceae</taxon>
        <taxon>Reinekea</taxon>
    </lineage>
</organism>
<evidence type="ECO:0000259" key="1">
    <source>
        <dbReference type="Pfam" id="PF00561"/>
    </source>
</evidence>
<dbReference type="SUPFAM" id="SSF53474">
    <property type="entry name" value="alpha/beta-Hydrolases"/>
    <property type="match status" value="2"/>
</dbReference>
<dbReference type="InterPro" id="IPR029058">
    <property type="entry name" value="AB_hydrolase_fold"/>
</dbReference>
<comment type="caution">
    <text evidence="2">The sequence shown here is derived from an EMBL/GenBank/DDBJ whole genome shotgun (WGS) entry which is preliminary data.</text>
</comment>
<proteinExistence type="predicted"/>
<sequence>MNERQLPGWFATDANRLFHWYLESEESARALVVLIPPLGHEAFHSHRFYRLLADECQRNGFDVIRFDLPGHGDSTGDLADPACHVSWLSDIQQLIQHYRQDRPLIVGGLRFGANLASMIQADHYLLIEPVLSPKRYVREISVSARIGASDSGDSIGVESGGYTYTQALLDWIKSSDTQFASGQASGQIILSQPDRLKSAFGNLPSLEVDSATGLDGLLAEPQYSDIPDGLFGQVLGPLLDWPAHMAPVNLPAPDRAIEETEWTESCYQDSIGQFGILCEPSECQHNNVLVFLNSGSGPHTGPNRLYVELCRTLATHGIRTLRVDIKNLGDSANIETEQENHCYPHRATEYCNALLTDLSEHEWAQHISLAGICSGAHHAFHSGVAGHPKLSQLILINPLTFYWHEGMSLATPTEQQVTVDSHYYARTLRSGAAWKKLFSGKVDYSYIAKFAFRFGIKKAGASIGALKRLVAPVPANQFTRDLAVLKQRGIETSLIIAEYDPGWGLLNDASQMKPSSVFARFPVKGLTIPKANHTFSKRSTRPLLVEALVSSLQQAEVSP</sequence>
<dbReference type="Gene3D" id="3.40.50.1820">
    <property type="entry name" value="alpha/beta hydrolase"/>
    <property type="match status" value="2"/>
</dbReference>
<dbReference type="Pfam" id="PF00561">
    <property type="entry name" value="Abhydrolase_1"/>
    <property type="match status" value="1"/>
</dbReference>
<dbReference type="HOGENOM" id="CLU_029181_0_0_6"/>
<reference evidence="2 3" key="1">
    <citation type="submission" date="2006-02" db="EMBL/GenBank/DDBJ databases">
        <authorList>
            <person name="Pinhassi J."/>
            <person name="Pedros-Alio C."/>
            <person name="Ferriera S."/>
            <person name="Johnson J."/>
            <person name="Kravitz S."/>
            <person name="Halpern A."/>
            <person name="Remington K."/>
            <person name="Beeson K."/>
            <person name="Tran B."/>
            <person name="Rogers Y.-H."/>
            <person name="Friedman R."/>
            <person name="Venter J.C."/>
        </authorList>
    </citation>
    <scope>NUCLEOTIDE SEQUENCE [LARGE SCALE GENOMIC DNA]</scope>
    <source>
        <strain evidence="2 3">MED297</strain>
    </source>
</reference>
<dbReference type="Proteomes" id="UP000005953">
    <property type="component" value="Unassembled WGS sequence"/>
</dbReference>
<keyword evidence="3" id="KW-1185">Reference proteome</keyword>
<dbReference type="RefSeq" id="WP_008044635.1">
    <property type="nucleotide sequence ID" value="NZ_CH724151.1"/>
</dbReference>
<dbReference type="EMBL" id="AAOE01000001">
    <property type="protein sequence ID" value="EAR11162.1"/>
    <property type="molecule type" value="Genomic_DNA"/>
</dbReference>
<feature type="domain" description="AB hydrolase-1" evidence="1">
    <location>
        <begin position="32"/>
        <end position="107"/>
    </location>
</feature>
<name>A4B961_9GAMM</name>
<protein>
    <recommendedName>
        <fullName evidence="1">AB hydrolase-1 domain-containing protein</fullName>
    </recommendedName>
</protein>
<gene>
    <name evidence="2" type="ORF">MED297_19782</name>
</gene>
<accession>A4B961</accession>
<evidence type="ECO:0000313" key="2">
    <source>
        <dbReference type="EMBL" id="EAR11162.1"/>
    </source>
</evidence>
<dbReference type="InterPro" id="IPR000073">
    <property type="entry name" value="AB_hydrolase_1"/>
</dbReference>